<evidence type="ECO:0008006" key="6">
    <source>
        <dbReference type="Google" id="ProtNLM"/>
    </source>
</evidence>
<evidence type="ECO:0000313" key="4">
    <source>
        <dbReference type="EMBL" id="KAG4415074.1"/>
    </source>
</evidence>
<feature type="compositionally biased region" description="Low complexity" evidence="1">
    <location>
        <begin position="167"/>
        <end position="176"/>
    </location>
</feature>
<feature type="transmembrane region" description="Helical" evidence="2">
    <location>
        <begin position="215"/>
        <end position="235"/>
    </location>
</feature>
<evidence type="ECO:0000256" key="1">
    <source>
        <dbReference type="SAM" id="MobiDB-lite"/>
    </source>
</evidence>
<accession>A0A8H7T807</accession>
<dbReference type="AlphaFoldDB" id="A0A8H7T807"/>
<reference evidence="4" key="1">
    <citation type="submission" date="2021-02" db="EMBL/GenBank/DDBJ databases">
        <title>Genome sequence Cadophora malorum strain M34.</title>
        <authorList>
            <person name="Stefanovic E."/>
            <person name="Vu D."/>
            <person name="Scully C."/>
            <person name="Dijksterhuis J."/>
            <person name="Roader J."/>
            <person name="Houbraken J."/>
        </authorList>
    </citation>
    <scope>NUCLEOTIDE SEQUENCE</scope>
    <source>
        <strain evidence="4">M34</strain>
    </source>
</reference>
<name>A0A8H7T807_9HELO</name>
<keyword evidence="3" id="KW-0732">Signal</keyword>
<dbReference type="Proteomes" id="UP000664132">
    <property type="component" value="Unassembled WGS sequence"/>
</dbReference>
<organism evidence="4 5">
    <name type="scientific">Cadophora malorum</name>
    <dbReference type="NCBI Taxonomy" id="108018"/>
    <lineage>
        <taxon>Eukaryota</taxon>
        <taxon>Fungi</taxon>
        <taxon>Dikarya</taxon>
        <taxon>Ascomycota</taxon>
        <taxon>Pezizomycotina</taxon>
        <taxon>Leotiomycetes</taxon>
        <taxon>Helotiales</taxon>
        <taxon>Ploettnerulaceae</taxon>
        <taxon>Cadophora</taxon>
    </lineage>
</organism>
<protein>
    <recommendedName>
        <fullName evidence="6">Mid2 domain-containing protein</fullName>
    </recommendedName>
</protein>
<proteinExistence type="predicted"/>
<feature type="signal peptide" evidence="3">
    <location>
        <begin position="1"/>
        <end position="19"/>
    </location>
</feature>
<evidence type="ECO:0000313" key="5">
    <source>
        <dbReference type="Proteomes" id="UP000664132"/>
    </source>
</evidence>
<gene>
    <name evidence="4" type="ORF">IFR04_011799</name>
</gene>
<evidence type="ECO:0000256" key="2">
    <source>
        <dbReference type="SAM" id="Phobius"/>
    </source>
</evidence>
<dbReference type="EMBL" id="JAFJYH010000237">
    <property type="protein sequence ID" value="KAG4415074.1"/>
    <property type="molecule type" value="Genomic_DNA"/>
</dbReference>
<keyword evidence="5" id="KW-1185">Reference proteome</keyword>
<keyword evidence="2" id="KW-1133">Transmembrane helix</keyword>
<sequence length="292" mass="30084">MANFITLSISLLLCLNADARSLAQPAVQHLSPRAEYQGGWPLALIGTASSSCPASASESCSSTVQNPACCPSGQTCIFSPSIYASYCCPTNADCHTAVLNFPRCSNSTWKMFIQEPSGFFCCEPGMLGVNPSSGITGGLCEPPTQQVPASLLATVMAQIGVPTPVPTAGGNTNATATGGGGSTATQANPSLAPTGTSSGSHNMTSFSNWSLGTKVGVGAAIIAAIVLLAIVGCGIRRRHREVRYALPLPPGERNEIGALIRDESGLPAYEPYSRRDGNGNNVTVNVVHGDHM</sequence>
<keyword evidence="2" id="KW-0812">Transmembrane</keyword>
<evidence type="ECO:0000256" key="3">
    <source>
        <dbReference type="SAM" id="SignalP"/>
    </source>
</evidence>
<dbReference type="OrthoDB" id="4779287at2759"/>
<keyword evidence="2" id="KW-0472">Membrane</keyword>
<feature type="chain" id="PRO_5034061240" description="Mid2 domain-containing protein" evidence="3">
    <location>
        <begin position="20"/>
        <end position="292"/>
    </location>
</feature>
<comment type="caution">
    <text evidence="4">The sequence shown here is derived from an EMBL/GenBank/DDBJ whole genome shotgun (WGS) entry which is preliminary data.</text>
</comment>
<feature type="compositionally biased region" description="Polar residues" evidence="1">
    <location>
        <begin position="189"/>
        <end position="200"/>
    </location>
</feature>
<feature type="region of interest" description="Disordered" evidence="1">
    <location>
        <begin position="165"/>
        <end position="200"/>
    </location>
</feature>